<accession>A0A8E2F6H4</accession>
<evidence type="ECO:0000256" key="1">
    <source>
        <dbReference type="ARBA" id="ARBA00023125"/>
    </source>
</evidence>
<dbReference type="AlphaFoldDB" id="A0A8E2F6H4"/>
<name>A0A8E2F6H4_9PEZI</name>
<keyword evidence="1" id="KW-0238">DNA-binding</keyword>
<dbReference type="Proteomes" id="UP000250140">
    <property type="component" value="Unassembled WGS sequence"/>
</dbReference>
<feature type="domain" description="HTH CENPB-type" evidence="2">
    <location>
        <begin position="1"/>
        <end position="75"/>
    </location>
</feature>
<sequence length="95" mass="11241">DEAKSQQYLTPAEENALARYLMRMSDIGYPVPMKCIRSLAFVIVRRRSMTDITTKLPGKNWPKAFEKRHPELNLRKVKAIDWNRHDNNIYNKITH</sequence>
<evidence type="ECO:0000313" key="4">
    <source>
        <dbReference type="Proteomes" id="UP000250140"/>
    </source>
</evidence>
<evidence type="ECO:0000259" key="2">
    <source>
        <dbReference type="PROSITE" id="PS51253"/>
    </source>
</evidence>
<gene>
    <name evidence="3" type="ORF">AOQ84DRAFT_264339</name>
</gene>
<proteinExistence type="predicted"/>
<dbReference type="InterPro" id="IPR006600">
    <property type="entry name" value="HTH_CenpB_DNA-bd_dom"/>
</dbReference>
<dbReference type="EMBL" id="KV749058">
    <property type="protein sequence ID" value="OCL11361.1"/>
    <property type="molecule type" value="Genomic_DNA"/>
</dbReference>
<feature type="non-terminal residue" evidence="3">
    <location>
        <position position="95"/>
    </location>
</feature>
<reference evidence="3 4" key="1">
    <citation type="journal article" date="2016" name="Nat. Commun.">
        <title>Ectomycorrhizal ecology is imprinted in the genome of the dominant symbiotic fungus Cenococcum geophilum.</title>
        <authorList>
            <consortium name="DOE Joint Genome Institute"/>
            <person name="Peter M."/>
            <person name="Kohler A."/>
            <person name="Ohm R.A."/>
            <person name="Kuo A."/>
            <person name="Krutzmann J."/>
            <person name="Morin E."/>
            <person name="Arend M."/>
            <person name="Barry K.W."/>
            <person name="Binder M."/>
            <person name="Choi C."/>
            <person name="Clum A."/>
            <person name="Copeland A."/>
            <person name="Grisel N."/>
            <person name="Haridas S."/>
            <person name="Kipfer T."/>
            <person name="LaButti K."/>
            <person name="Lindquist E."/>
            <person name="Lipzen A."/>
            <person name="Maire R."/>
            <person name="Meier B."/>
            <person name="Mihaltcheva S."/>
            <person name="Molinier V."/>
            <person name="Murat C."/>
            <person name="Poggeler S."/>
            <person name="Quandt C.A."/>
            <person name="Sperisen C."/>
            <person name="Tritt A."/>
            <person name="Tisserant E."/>
            <person name="Crous P.W."/>
            <person name="Henrissat B."/>
            <person name="Nehls U."/>
            <person name="Egli S."/>
            <person name="Spatafora J.W."/>
            <person name="Grigoriev I.V."/>
            <person name="Martin F.M."/>
        </authorList>
    </citation>
    <scope>NUCLEOTIDE SEQUENCE [LARGE SCALE GENOMIC DNA]</scope>
    <source>
        <strain evidence="3 4">CBS 207.34</strain>
    </source>
</reference>
<dbReference type="OrthoDB" id="3937230at2759"/>
<feature type="non-terminal residue" evidence="3">
    <location>
        <position position="1"/>
    </location>
</feature>
<evidence type="ECO:0000313" key="3">
    <source>
        <dbReference type="EMBL" id="OCL11361.1"/>
    </source>
</evidence>
<protein>
    <recommendedName>
        <fullName evidence="2">HTH CENPB-type domain-containing protein</fullName>
    </recommendedName>
</protein>
<dbReference type="GO" id="GO:0003677">
    <property type="term" value="F:DNA binding"/>
    <property type="evidence" value="ECO:0007669"/>
    <property type="project" value="UniProtKB-KW"/>
</dbReference>
<dbReference type="PROSITE" id="PS51253">
    <property type="entry name" value="HTH_CENPB"/>
    <property type="match status" value="1"/>
</dbReference>
<keyword evidence="4" id="KW-1185">Reference proteome</keyword>
<organism evidence="3 4">
    <name type="scientific">Glonium stellatum</name>
    <dbReference type="NCBI Taxonomy" id="574774"/>
    <lineage>
        <taxon>Eukaryota</taxon>
        <taxon>Fungi</taxon>
        <taxon>Dikarya</taxon>
        <taxon>Ascomycota</taxon>
        <taxon>Pezizomycotina</taxon>
        <taxon>Dothideomycetes</taxon>
        <taxon>Pleosporomycetidae</taxon>
        <taxon>Gloniales</taxon>
        <taxon>Gloniaceae</taxon>
        <taxon>Glonium</taxon>
    </lineage>
</organism>